<dbReference type="InParanoid" id="H2Z4A6"/>
<keyword evidence="1" id="KW-0732">Signal</keyword>
<reference evidence="2" key="3">
    <citation type="submission" date="2025-09" db="UniProtKB">
        <authorList>
            <consortium name="Ensembl"/>
        </authorList>
    </citation>
    <scope>IDENTIFICATION</scope>
</reference>
<dbReference type="AlphaFoldDB" id="H2Z4A6"/>
<protein>
    <submittedName>
        <fullName evidence="2">Uncharacterized protein</fullName>
    </submittedName>
</protein>
<keyword evidence="3" id="KW-1185">Reference proteome</keyword>
<dbReference type="Proteomes" id="UP000007875">
    <property type="component" value="Unassembled WGS sequence"/>
</dbReference>
<feature type="signal peptide" evidence="1">
    <location>
        <begin position="1"/>
        <end position="18"/>
    </location>
</feature>
<dbReference type="GeneTree" id="ENSGT00530000066327"/>
<reference evidence="3" key="1">
    <citation type="submission" date="2003-08" db="EMBL/GenBank/DDBJ databases">
        <authorList>
            <person name="Birren B."/>
            <person name="Nusbaum C."/>
            <person name="Abebe A."/>
            <person name="Abouelleil A."/>
            <person name="Adekoya E."/>
            <person name="Ait-zahra M."/>
            <person name="Allen N."/>
            <person name="Allen T."/>
            <person name="An P."/>
            <person name="Anderson M."/>
            <person name="Anderson S."/>
            <person name="Arachchi H."/>
            <person name="Armbruster J."/>
            <person name="Bachantsang P."/>
            <person name="Baldwin J."/>
            <person name="Barry A."/>
            <person name="Bayul T."/>
            <person name="Blitshsteyn B."/>
            <person name="Bloom T."/>
            <person name="Blye J."/>
            <person name="Boguslavskiy L."/>
            <person name="Borowsky M."/>
            <person name="Boukhgalter B."/>
            <person name="Brunache A."/>
            <person name="Butler J."/>
            <person name="Calixte N."/>
            <person name="Calvo S."/>
            <person name="Camarata J."/>
            <person name="Campo K."/>
            <person name="Chang J."/>
            <person name="Cheshatsang Y."/>
            <person name="Citroen M."/>
            <person name="Collymore A."/>
            <person name="Considine T."/>
            <person name="Cook A."/>
            <person name="Cooke P."/>
            <person name="Corum B."/>
            <person name="Cuomo C."/>
            <person name="David R."/>
            <person name="Dawoe T."/>
            <person name="Degray S."/>
            <person name="Dodge S."/>
            <person name="Dooley K."/>
            <person name="Dorje P."/>
            <person name="Dorjee K."/>
            <person name="Dorris L."/>
            <person name="Duffey N."/>
            <person name="Dupes A."/>
            <person name="Elkins T."/>
            <person name="Engels R."/>
            <person name="Erickson J."/>
            <person name="Farina A."/>
            <person name="Faro S."/>
            <person name="Ferreira P."/>
            <person name="Fischer H."/>
            <person name="Fitzgerald M."/>
            <person name="Foley K."/>
            <person name="Gage D."/>
            <person name="Galagan J."/>
            <person name="Gearin G."/>
            <person name="Gnerre S."/>
            <person name="Gnirke A."/>
            <person name="Goyette A."/>
            <person name="Graham J."/>
            <person name="Grandbois E."/>
            <person name="Gyaltsen K."/>
            <person name="Hafez N."/>
            <person name="Hagopian D."/>
            <person name="Hagos B."/>
            <person name="Hall J."/>
            <person name="Hatcher B."/>
            <person name="Heller A."/>
            <person name="Higgins H."/>
            <person name="Honan T."/>
            <person name="Horn A."/>
            <person name="Houde N."/>
            <person name="Hughes L."/>
            <person name="Hulme W."/>
            <person name="Husby E."/>
            <person name="Iliev I."/>
            <person name="Jaffe D."/>
            <person name="Jones C."/>
            <person name="Kamal M."/>
            <person name="Kamat A."/>
            <person name="Kamvysselis M."/>
            <person name="Karlsson E."/>
            <person name="Kells C."/>
            <person name="Kieu A."/>
            <person name="Kisner P."/>
            <person name="Kodira C."/>
            <person name="Kulbokas E."/>
            <person name="Labutti K."/>
            <person name="Lama D."/>
            <person name="Landers T."/>
            <person name="Leger J."/>
            <person name="Levine S."/>
            <person name="Lewis D."/>
            <person name="Lewis T."/>
            <person name="Lindblad-toh K."/>
            <person name="Liu X."/>
            <person name="Lokyitsang T."/>
            <person name="Lokyitsang Y."/>
            <person name="Lucien O."/>
            <person name="Lui A."/>
            <person name="Ma L.J."/>
            <person name="Mabbitt R."/>
            <person name="Macdonald J."/>
            <person name="Maclean C."/>
            <person name="Major J."/>
            <person name="Manning J."/>
            <person name="Marabella R."/>
            <person name="Maru K."/>
            <person name="Matthews C."/>
            <person name="Mauceli E."/>
            <person name="Mccarthy M."/>
            <person name="Mcdonough S."/>
            <person name="Mcghee T."/>
            <person name="Meldrim J."/>
            <person name="Meneus L."/>
            <person name="Mesirov J."/>
            <person name="Mihalev A."/>
            <person name="Mihova T."/>
            <person name="Mikkelsen T."/>
            <person name="Mlenga V."/>
            <person name="Moru K."/>
            <person name="Mozes J."/>
            <person name="Mulrain L."/>
            <person name="Munson G."/>
            <person name="Naylor J."/>
            <person name="Newes C."/>
            <person name="Nguyen C."/>
            <person name="Nguyen N."/>
            <person name="Nguyen T."/>
            <person name="Nicol R."/>
            <person name="Nielsen C."/>
            <person name="Nizzari M."/>
            <person name="Norbu C."/>
            <person name="Norbu N."/>
            <person name="O'donnell P."/>
            <person name="Okoawo O."/>
            <person name="O'leary S."/>
            <person name="Omotosho B."/>
            <person name="O'neill K."/>
            <person name="Osman S."/>
            <person name="Parker S."/>
            <person name="Perrin D."/>
            <person name="Phunkhang P."/>
            <person name="Piqani B."/>
            <person name="Purcell S."/>
            <person name="Rachupka T."/>
            <person name="Ramasamy U."/>
            <person name="Rameau R."/>
            <person name="Ray V."/>
            <person name="Raymond C."/>
            <person name="Retta R."/>
            <person name="Richardson S."/>
            <person name="Rise C."/>
            <person name="Rodriguez J."/>
            <person name="Rogers J."/>
            <person name="Rogov P."/>
            <person name="Rutman M."/>
            <person name="Schupbach R."/>
            <person name="Seaman C."/>
            <person name="Settipalli S."/>
            <person name="Sharpe T."/>
            <person name="Sheridan J."/>
            <person name="Sherpa N."/>
            <person name="Shi J."/>
            <person name="Smirnov S."/>
            <person name="Smith C."/>
            <person name="Sougnez C."/>
            <person name="Spencer B."/>
            <person name="Stalker J."/>
            <person name="Stange-thomann N."/>
            <person name="Stavropoulos S."/>
            <person name="Stetson K."/>
            <person name="Stone C."/>
            <person name="Stone S."/>
            <person name="Stubbs M."/>
            <person name="Talamas J."/>
            <person name="Tchuinga P."/>
            <person name="Tenzing P."/>
            <person name="Tesfaye S."/>
            <person name="Theodore J."/>
            <person name="Thoulutsang Y."/>
            <person name="Topham K."/>
            <person name="Towey S."/>
            <person name="Tsamla T."/>
            <person name="Tsomo N."/>
            <person name="Vallee D."/>
            <person name="Vassiliev H."/>
            <person name="Venkataraman V."/>
            <person name="Vinson J."/>
            <person name="Vo A."/>
            <person name="Wade C."/>
            <person name="Wang S."/>
            <person name="Wangchuk T."/>
            <person name="Wangdi T."/>
            <person name="Whittaker C."/>
            <person name="Wilkinson J."/>
            <person name="Wu Y."/>
            <person name="Wyman D."/>
            <person name="Yadav S."/>
            <person name="Yang S."/>
            <person name="Yang X."/>
            <person name="Yeager S."/>
            <person name="Yee E."/>
            <person name="Young G."/>
            <person name="Zainoun J."/>
            <person name="Zembeck L."/>
            <person name="Zimmer A."/>
            <person name="Zody M."/>
            <person name="Lander E."/>
        </authorList>
    </citation>
    <scope>NUCLEOTIDE SEQUENCE [LARGE SCALE GENOMIC DNA]</scope>
</reference>
<sequence length="425" mass="43720">MRNNMFILVLFSIALVNAEIGTGKPEEMSEDVVRMLAELSQQLESQVYNVSRTPTDLPVGSACLLSSDCGDVFDCVNMIDTVNDYTLTTNTANERETLVSKANIRGSECAMNAFKLFENMPYNEAMELIREALEELDFFLGSYDDMGLNLRETVGTAKVNFTSTFALPAARASTTAPTNDLSSLFLILALRGQGSSSLTGSNSALLLISLMSQQQTGTSAGGLSNPFLLYTLLGNQGSSSSSNNNILLLSLLSGQGGLGGQQQTTIDPVTGQVVPAPASSNLLSNPLLLYTLLGNQGTSGSTGGLDTNTLLLLTMSGGLGGTGTGTGTGTGMTGAMGGSSGLSSILPLLLLSNTSSLSSILPLLLLGGGGLGGQQQTIDPVTGQPIPSQSSSLNSILPLLLLGNSGTSGSTGGLDTTTLLLLTMS</sequence>
<dbReference type="Ensembl" id="ENSCSAVT00000012562.1">
    <property type="protein sequence ID" value="ENSCSAVP00000012418.1"/>
    <property type="gene ID" value="ENSCSAVG00000007297.1"/>
</dbReference>
<evidence type="ECO:0000313" key="3">
    <source>
        <dbReference type="Proteomes" id="UP000007875"/>
    </source>
</evidence>
<dbReference type="HOGENOM" id="CLU_646470_0_0_1"/>
<name>H2Z4A6_CIOSA</name>
<organism evidence="2 3">
    <name type="scientific">Ciona savignyi</name>
    <name type="common">Pacific transparent sea squirt</name>
    <dbReference type="NCBI Taxonomy" id="51511"/>
    <lineage>
        <taxon>Eukaryota</taxon>
        <taxon>Metazoa</taxon>
        <taxon>Chordata</taxon>
        <taxon>Tunicata</taxon>
        <taxon>Ascidiacea</taxon>
        <taxon>Phlebobranchia</taxon>
        <taxon>Cionidae</taxon>
        <taxon>Ciona</taxon>
    </lineage>
</organism>
<proteinExistence type="predicted"/>
<accession>H2Z4A6</accession>
<feature type="chain" id="PRO_5003578234" evidence="1">
    <location>
        <begin position="19"/>
        <end position="425"/>
    </location>
</feature>
<evidence type="ECO:0000256" key="1">
    <source>
        <dbReference type="SAM" id="SignalP"/>
    </source>
</evidence>
<reference evidence="2" key="2">
    <citation type="submission" date="2025-08" db="UniProtKB">
        <authorList>
            <consortium name="Ensembl"/>
        </authorList>
    </citation>
    <scope>IDENTIFICATION</scope>
</reference>
<evidence type="ECO:0000313" key="2">
    <source>
        <dbReference type="Ensembl" id="ENSCSAVP00000012418.1"/>
    </source>
</evidence>